<feature type="binding site" evidence="5">
    <location>
        <position position="46"/>
    </location>
    <ligand>
        <name>NADPH</name>
        <dbReference type="ChEBI" id="CHEBI:57783"/>
    </ligand>
</feature>
<evidence type="ECO:0000256" key="1">
    <source>
        <dbReference type="ARBA" id="ARBA00022630"/>
    </source>
</evidence>
<dbReference type="SUPFAM" id="SSF51905">
    <property type="entry name" value="FAD/NAD(P)-binding domain"/>
    <property type="match status" value="1"/>
</dbReference>
<dbReference type="GeneID" id="95387274"/>
<comment type="subcellular location">
    <subcellularLocation>
        <location evidence="5">Cytoplasm</location>
    </subcellularLocation>
</comment>
<dbReference type="GO" id="GO:0004497">
    <property type="term" value="F:monooxygenase activity"/>
    <property type="evidence" value="ECO:0007669"/>
    <property type="project" value="UniProtKB-UniRule"/>
</dbReference>
<feature type="binding site" evidence="5">
    <location>
        <position position="110"/>
    </location>
    <ligand>
        <name>FAD</name>
        <dbReference type="ChEBI" id="CHEBI:57692"/>
    </ligand>
</feature>
<comment type="catalytic activity">
    <reaction evidence="5">
        <text>a tetracycline + NADPH + O2 + H(+) = an 11a-hydroxytetracycline + NADP(+) + H2O</text>
        <dbReference type="Rhea" id="RHEA:61444"/>
        <dbReference type="ChEBI" id="CHEBI:15377"/>
        <dbReference type="ChEBI" id="CHEBI:15378"/>
        <dbReference type="ChEBI" id="CHEBI:15379"/>
        <dbReference type="ChEBI" id="CHEBI:57783"/>
        <dbReference type="ChEBI" id="CHEBI:58349"/>
        <dbReference type="ChEBI" id="CHEBI:144644"/>
        <dbReference type="ChEBI" id="CHEBI:144645"/>
    </reaction>
</comment>
<keyword evidence="2 5" id="KW-0274">FAD</keyword>
<dbReference type="PRINTS" id="PR00420">
    <property type="entry name" value="RNGMNOXGNASE"/>
</dbReference>
<sequence length="380" mass="41019">MTSSAPDRARISIIGAGPGGLTCARILQRRGLAVTVHDRDSGPNARDQGGTLDLHADSGQRALREADLLEEFFALARPEGQEMRQMNPAGEILFHHVPEDGELFKPEINRGDLRDLLLGSLQPGTVQWGRALASISGPADGPRLLHFADGTYLETDLVIGADGAFSRVRPAVSPAVPQYTGVSFLEMWFSDVQTRHPEIAELVGQGGAAAADGDRGMFAQRNSSDHIRVYLIRRVPVDWIKRSGLTIDDTDAIRALLLEEYASWSPRLRQLISGNDGLHVDRPIFALPVPHTWAHNPTVTLLGDAAHLMPPLGVGVNLAMLDASELAVTLANSATVADAVRAYESTMLPRATEMAKLLEGGTEQLLSDELPDFAQDSTQP</sequence>
<accession>A0A7W5V1J9</accession>
<comment type="similarity">
    <text evidence="5">Belongs to the aromatic-ring hydroxylase family. TetX subfamily.</text>
</comment>
<proteinExistence type="inferred from homology"/>
<dbReference type="Pfam" id="PF01494">
    <property type="entry name" value="FAD_binding_3"/>
    <property type="match status" value="1"/>
</dbReference>
<feature type="binding site" evidence="5">
    <location>
        <position position="304"/>
    </location>
    <ligand>
        <name>FAD</name>
        <dbReference type="ChEBI" id="CHEBI:57692"/>
    </ligand>
</feature>
<dbReference type="RefSeq" id="WP_312895338.1">
    <property type="nucleotide sequence ID" value="NZ_JACIBV010000001.1"/>
</dbReference>
<comment type="caution">
    <text evidence="7">The sequence shown here is derived from an EMBL/GenBank/DDBJ whole genome shotgun (WGS) entry which is preliminary data.</text>
</comment>
<comment type="function">
    <text evidence="5">An FAD-requiring monooxygenase active on some tetracycline antibiotic derivatives, which leads to their inactivation. Hydroxylates carbon 11a of tetracycline and some analogs.</text>
</comment>
<keyword evidence="5" id="KW-0547">Nucleotide-binding</keyword>
<evidence type="ECO:0000256" key="4">
    <source>
        <dbReference type="ARBA" id="ARBA00023033"/>
    </source>
</evidence>
<reference evidence="7 8" key="1">
    <citation type="submission" date="2020-08" db="EMBL/GenBank/DDBJ databases">
        <title>Sequencing the genomes of 1000 actinobacteria strains.</title>
        <authorList>
            <person name="Klenk H.-P."/>
        </authorList>
    </citation>
    <scope>NUCLEOTIDE SEQUENCE [LARGE SCALE GENOMIC DNA]</scope>
    <source>
        <strain evidence="7 8">DSM 44320</strain>
    </source>
</reference>
<keyword evidence="8" id="KW-1185">Reference proteome</keyword>
<evidence type="ECO:0000256" key="5">
    <source>
        <dbReference type="HAMAP-Rule" id="MF_00845"/>
    </source>
</evidence>
<dbReference type="PANTHER" id="PTHR46972">
    <property type="entry name" value="MONOOXYGENASE ASQM-RELATED"/>
    <property type="match status" value="1"/>
</dbReference>
<dbReference type="InterPro" id="IPR002938">
    <property type="entry name" value="FAD-bd"/>
</dbReference>
<dbReference type="InterPro" id="IPR043683">
    <property type="entry name" value="TetX_monooxygenase"/>
</dbReference>
<keyword evidence="3 5" id="KW-0560">Oxidoreductase</keyword>
<keyword evidence="5" id="KW-0963">Cytoplasm</keyword>
<dbReference type="GO" id="GO:0046677">
    <property type="term" value="P:response to antibiotic"/>
    <property type="evidence" value="ECO:0007669"/>
    <property type="project" value="InterPro"/>
</dbReference>
<dbReference type="InterPro" id="IPR036188">
    <property type="entry name" value="FAD/NAD-bd_sf"/>
</dbReference>
<feature type="domain" description="FAD-binding" evidence="6">
    <location>
        <begin position="11"/>
        <end position="354"/>
    </location>
</feature>
<dbReference type="EC" id="1.14.13.-" evidence="5"/>
<comment type="cofactor">
    <cofactor evidence="5">
        <name>FAD</name>
        <dbReference type="ChEBI" id="CHEBI:57692"/>
    </cofactor>
</comment>
<dbReference type="Proteomes" id="UP000579945">
    <property type="component" value="Unassembled WGS sequence"/>
</dbReference>
<name>A0A7W5V1J9_9ACTN</name>
<evidence type="ECO:0000256" key="2">
    <source>
        <dbReference type="ARBA" id="ARBA00022827"/>
    </source>
</evidence>
<organism evidence="7 8">
    <name type="scientific">Nonomuraea dietziae</name>
    <dbReference type="NCBI Taxonomy" id="65515"/>
    <lineage>
        <taxon>Bacteria</taxon>
        <taxon>Bacillati</taxon>
        <taxon>Actinomycetota</taxon>
        <taxon>Actinomycetes</taxon>
        <taxon>Streptosporangiales</taxon>
        <taxon>Streptosporangiaceae</taxon>
        <taxon>Nonomuraea</taxon>
    </lineage>
</organism>
<keyword evidence="4 5" id="KW-0503">Monooxygenase</keyword>
<evidence type="ECO:0000313" key="7">
    <source>
        <dbReference type="EMBL" id="MBB3724798.1"/>
    </source>
</evidence>
<comment type="domain">
    <text evidence="5">Consists of an N-terminal FAD-binding domain with a Rossman fold and a C-terminal substrate-binding domain.</text>
</comment>
<comment type="subunit">
    <text evidence="5">Monomer.</text>
</comment>
<dbReference type="HAMAP" id="MF_00845">
    <property type="entry name" value="TetX_monooxygenase"/>
    <property type="match status" value="1"/>
</dbReference>
<dbReference type="GO" id="GO:0005737">
    <property type="term" value="C:cytoplasm"/>
    <property type="evidence" value="ECO:0007669"/>
    <property type="project" value="UniProtKB-SubCell"/>
</dbReference>
<feature type="binding site" evidence="5">
    <location>
        <position position="53"/>
    </location>
    <ligand>
        <name>FAD</name>
        <dbReference type="ChEBI" id="CHEBI:57692"/>
    </ligand>
</feature>
<protein>
    <recommendedName>
        <fullName evidence="5">Flavin-dependent monooxygenase</fullName>
    </recommendedName>
    <alternativeName>
        <fullName evidence="5">TetX monooxygenase</fullName>
        <shortName evidence="5">TetX</shortName>
        <ecNumber evidence="5">1.14.13.-</ecNumber>
    </alternativeName>
</protein>
<evidence type="ECO:0000313" key="8">
    <source>
        <dbReference type="Proteomes" id="UP000579945"/>
    </source>
</evidence>
<evidence type="ECO:0000256" key="3">
    <source>
        <dbReference type="ARBA" id="ARBA00023002"/>
    </source>
</evidence>
<dbReference type="Gene3D" id="3.50.50.60">
    <property type="entry name" value="FAD/NAD(P)-binding domain"/>
    <property type="match status" value="1"/>
</dbReference>
<dbReference type="PANTHER" id="PTHR46972:SF1">
    <property type="entry name" value="FAD DEPENDENT OXIDOREDUCTASE DOMAIN-CONTAINING PROTEIN"/>
    <property type="match status" value="1"/>
</dbReference>
<evidence type="ECO:0000259" key="6">
    <source>
        <dbReference type="Pfam" id="PF01494"/>
    </source>
</evidence>
<dbReference type="GO" id="GO:0071949">
    <property type="term" value="F:FAD binding"/>
    <property type="evidence" value="ECO:0007669"/>
    <property type="project" value="InterPro"/>
</dbReference>
<dbReference type="AlphaFoldDB" id="A0A7W5V1J9"/>
<keyword evidence="1 5" id="KW-0285">Flavoprotein</keyword>
<dbReference type="EMBL" id="JACIBV010000001">
    <property type="protein sequence ID" value="MBB3724798.1"/>
    <property type="molecule type" value="Genomic_DNA"/>
</dbReference>
<gene>
    <name evidence="7" type="ORF">FHR33_000658</name>
</gene>
<keyword evidence="5" id="KW-0521">NADP</keyword>